<keyword evidence="5" id="KW-1185">Reference proteome</keyword>
<dbReference type="PANTHER" id="PTHR24126">
    <property type="entry name" value="ANKYRIN REPEAT, PH AND SEC7 DOMAIN CONTAINING PROTEIN SECG-RELATED"/>
    <property type="match status" value="1"/>
</dbReference>
<feature type="repeat" description="ANK" evidence="3">
    <location>
        <begin position="324"/>
        <end position="356"/>
    </location>
</feature>
<accession>A0A8H6ZEX3</accession>
<dbReference type="Proteomes" id="UP000623467">
    <property type="component" value="Unassembled WGS sequence"/>
</dbReference>
<evidence type="ECO:0000256" key="2">
    <source>
        <dbReference type="ARBA" id="ARBA00023043"/>
    </source>
</evidence>
<evidence type="ECO:0000313" key="4">
    <source>
        <dbReference type="EMBL" id="KAF7374390.1"/>
    </source>
</evidence>
<feature type="repeat" description="ANK" evidence="3">
    <location>
        <begin position="358"/>
        <end position="378"/>
    </location>
</feature>
<dbReference type="EMBL" id="JACAZH010000002">
    <property type="protein sequence ID" value="KAF7374390.1"/>
    <property type="molecule type" value="Genomic_DNA"/>
</dbReference>
<proteinExistence type="predicted"/>
<dbReference type="InterPro" id="IPR002110">
    <property type="entry name" value="Ankyrin_rpt"/>
</dbReference>
<keyword evidence="1" id="KW-0677">Repeat</keyword>
<organism evidence="4 5">
    <name type="scientific">Mycena sanguinolenta</name>
    <dbReference type="NCBI Taxonomy" id="230812"/>
    <lineage>
        <taxon>Eukaryota</taxon>
        <taxon>Fungi</taxon>
        <taxon>Dikarya</taxon>
        <taxon>Basidiomycota</taxon>
        <taxon>Agaricomycotina</taxon>
        <taxon>Agaricomycetes</taxon>
        <taxon>Agaricomycetidae</taxon>
        <taxon>Agaricales</taxon>
        <taxon>Marasmiineae</taxon>
        <taxon>Mycenaceae</taxon>
        <taxon>Mycena</taxon>
    </lineage>
</organism>
<dbReference type="AlphaFoldDB" id="A0A8H6ZEX3"/>
<evidence type="ECO:0000256" key="1">
    <source>
        <dbReference type="ARBA" id="ARBA00022737"/>
    </source>
</evidence>
<dbReference type="PROSITE" id="PS50297">
    <property type="entry name" value="ANK_REP_REGION"/>
    <property type="match status" value="2"/>
</dbReference>
<gene>
    <name evidence="4" type="ORF">MSAN_00323000</name>
</gene>
<reference evidence="4" key="1">
    <citation type="submission" date="2020-05" db="EMBL/GenBank/DDBJ databases">
        <title>Mycena genomes resolve the evolution of fungal bioluminescence.</title>
        <authorList>
            <person name="Tsai I.J."/>
        </authorList>
    </citation>
    <scope>NUCLEOTIDE SEQUENCE</scope>
    <source>
        <strain evidence="4">160909Yilan</strain>
    </source>
</reference>
<evidence type="ECO:0000256" key="3">
    <source>
        <dbReference type="PROSITE-ProRule" id="PRU00023"/>
    </source>
</evidence>
<sequence length="406" mass="45039">MTFHYGELPVELILYTVSFLTREIILDPRMRLPVSRLPRRPPRKPALVPDLPSINAITRTNRVFYHTLNQTLYILCASVESLGRLALLFAVEHNLGGAFDKLVAAGIRVDGPFGFKRSRCSLLHIAAGMGHQLIVSKLLVMYGEEMLARVYAHDSNNRTALDHAVLEGHTEIIRLLARPSVPGELIQLETHKQYISRALLATPREANIAVYEYLISQGADPDIRDTDPFYWTLLSYATVSNDLALMQLLLDAGADPDGSLPLFRVASIPAAEALLAAGANIHATDSKARNVLGYRLVETQTQTPTELLSFFLERGVNPNHKDDAGETPLHHACKTAGKASIELLLQFGATTVEKADRNGTTPVHLAMQTGKVEVVRLFEPLVQNPSLKLKIARWLRRNPEEERSID</sequence>
<dbReference type="Gene3D" id="1.25.40.20">
    <property type="entry name" value="Ankyrin repeat-containing domain"/>
    <property type="match status" value="3"/>
</dbReference>
<dbReference type="InterPro" id="IPR036770">
    <property type="entry name" value="Ankyrin_rpt-contain_sf"/>
</dbReference>
<evidence type="ECO:0000313" key="5">
    <source>
        <dbReference type="Proteomes" id="UP000623467"/>
    </source>
</evidence>
<name>A0A8H6ZEX3_9AGAR</name>
<dbReference type="OrthoDB" id="194358at2759"/>
<dbReference type="SMART" id="SM00248">
    <property type="entry name" value="ANK"/>
    <property type="match status" value="5"/>
</dbReference>
<dbReference type="SUPFAM" id="SSF48403">
    <property type="entry name" value="Ankyrin repeat"/>
    <property type="match status" value="1"/>
</dbReference>
<dbReference type="Pfam" id="PF12796">
    <property type="entry name" value="Ank_2"/>
    <property type="match status" value="2"/>
</dbReference>
<dbReference type="PROSITE" id="PS50088">
    <property type="entry name" value="ANK_REPEAT"/>
    <property type="match status" value="2"/>
</dbReference>
<keyword evidence="2 3" id="KW-0040">ANK repeat</keyword>
<protein>
    <submittedName>
        <fullName evidence="4">Ankyrin repeat protein</fullName>
    </submittedName>
</protein>
<comment type="caution">
    <text evidence="4">The sequence shown here is derived from an EMBL/GenBank/DDBJ whole genome shotgun (WGS) entry which is preliminary data.</text>
</comment>